<comment type="caution">
    <text evidence="1">The sequence shown here is derived from an EMBL/GenBank/DDBJ whole genome shotgun (WGS) entry which is preliminary data.</text>
</comment>
<protein>
    <submittedName>
        <fullName evidence="1">Uncharacterized protein</fullName>
    </submittedName>
</protein>
<dbReference type="AlphaFoldDB" id="A0A6G1DZ37"/>
<evidence type="ECO:0000313" key="2">
    <source>
        <dbReference type="Proteomes" id="UP000479710"/>
    </source>
</evidence>
<dbReference type="EMBL" id="SPHZ02000005">
    <property type="protein sequence ID" value="KAF0917780.1"/>
    <property type="molecule type" value="Genomic_DNA"/>
</dbReference>
<dbReference type="Proteomes" id="UP000479710">
    <property type="component" value="Unassembled WGS sequence"/>
</dbReference>
<gene>
    <name evidence="1" type="ORF">E2562_021466</name>
</gene>
<keyword evidence="2" id="KW-1185">Reference proteome</keyword>
<evidence type="ECO:0000313" key="1">
    <source>
        <dbReference type="EMBL" id="KAF0917780.1"/>
    </source>
</evidence>
<reference evidence="1 2" key="1">
    <citation type="submission" date="2019-11" db="EMBL/GenBank/DDBJ databases">
        <title>Whole genome sequence of Oryza granulata.</title>
        <authorList>
            <person name="Li W."/>
        </authorList>
    </citation>
    <scope>NUCLEOTIDE SEQUENCE [LARGE SCALE GENOMIC DNA]</scope>
    <source>
        <strain evidence="2">cv. Menghai</strain>
        <tissue evidence="1">Leaf</tissue>
    </source>
</reference>
<sequence>MWERSAVQLGQAIRSARAGLGHHKGAFPFVLQFPGVERPPQHHVSGREATWGQLGVEPRLCGCDVAIQVLGRLPPGLID</sequence>
<proteinExistence type="predicted"/>
<name>A0A6G1DZ37_9ORYZ</name>
<organism evidence="1 2">
    <name type="scientific">Oryza meyeriana var. granulata</name>
    <dbReference type="NCBI Taxonomy" id="110450"/>
    <lineage>
        <taxon>Eukaryota</taxon>
        <taxon>Viridiplantae</taxon>
        <taxon>Streptophyta</taxon>
        <taxon>Embryophyta</taxon>
        <taxon>Tracheophyta</taxon>
        <taxon>Spermatophyta</taxon>
        <taxon>Magnoliopsida</taxon>
        <taxon>Liliopsida</taxon>
        <taxon>Poales</taxon>
        <taxon>Poaceae</taxon>
        <taxon>BOP clade</taxon>
        <taxon>Oryzoideae</taxon>
        <taxon>Oryzeae</taxon>
        <taxon>Oryzinae</taxon>
        <taxon>Oryza</taxon>
        <taxon>Oryza meyeriana</taxon>
    </lineage>
</organism>
<accession>A0A6G1DZ37</accession>